<dbReference type="EMBL" id="BAOS01000031">
    <property type="protein sequence ID" value="GAX62411.1"/>
    <property type="molecule type" value="Genomic_DNA"/>
</dbReference>
<dbReference type="Proteomes" id="UP000218542">
    <property type="component" value="Unassembled WGS sequence"/>
</dbReference>
<gene>
    <name evidence="2" type="ORF">SCALIN_C31_0046</name>
</gene>
<keyword evidence="1" id="KW-0812">Transmembrane</keyword>
<accession>A0A286U2W6</accession>
<evidence type="ECO:0000313" key="3">
    <source>
        <dbReference type="Proteomes" id="UP000218542"/>
    </source>
</evidence>
<keyword evidence="1" id="KW-1133">Transmembrane helix</keyword>
<keyword evidence="3" id="KW-1185">Reference proteome</keyword>
<dbReference type="AlphaFoldDB" id="A0A286U2W6"/>
<organism evidence="2 3">
    <name type="scientific">Candidatus Scalindua japonica</name>
    <dbReference type="NCBI Taxonomy" id="1284222"/>
    <lineage>
        <taxon>Bacteria</taxon>
        <taxon>Pseudomonadati</taxon>
        <taxon>Planctomycetota</taxon>
        <taxon>Candidatus Brocadiia</taxon>
        <taxon>Candidatus Brocadiales</taxon>
        <taxon>Candidatus Scalinduaceae</taxon>
        <taxon>Candidatus Scalindua</taxon>
    </lineage>
</organism>
<sequence length="70" mass="7731">MEEKSLPKILIDTISATSTPPYRMISWRMSLYTSAIIPPIVVYAMETMAIIIIVVTIGRSIITESTSADV</sequence>
<evidence type="ECO:0000256" key="1">
    <source>
        <dbReference type="SAM" id="Phobius"/>
    </source>
</evidence>
<feature type="transmembrane region" description="Helical" evidence="1">
    <location>
        <begin position="36"/>
        <end position="57"/>
    </location>
</feature>
<comment type="caution">
    <text evidence="2">The sequence shown here is derived from an EMBL/GenBank/DDBJ whole genome shotgun (WGS) entry which is preliminary data.</text>
</comment>
<proteinExistence type="predicted"/>
<keyword evidence="1" id="KW-0472">Membrane</keyword>
<name>A0A286U2W6_9BACT</name>
<reference evidence="3" key="1">
    <citation type="journal article" date="2017" name="Environ. Microbiol. Rep.">
        <title>Genetic Diversity of Marine Anaerobic Ammonium-Oxidizing Bacteria as Revealed by Genomic and Proteomic Analyses of 'Candidatus Scalindua japonica'.</title>
        <authorList>
            <person name="Oshiki M."/>
            <person name="Mizuto K."/>
            <person name="Kimura Z."/>
            <person name="Kindaichi T."/>
            <person name="Satoh H."/>
            <person name="Okabe S."/>
        </authorList>
    </citation>
    <scope>NUCLEOTIDE SEQUENCE [LARGE SCALE GENOMIC DNA]</scope>
    <source>
        <strain evidence="3">husup-a2</strain>
    </source>
</reference>
<evidence type="ECO:0000313" key="2">
    <source>
        <dbReference type="EMBL" id="GAX62411.1"/>
    </source>
</evidence>
<protein>
    <submittedName>
        <fullName evidence="2">Uncharacterized protein</fullName>
    </submittedName>
</protein>